<dbReference type="Pfam" id="PF00296">
    <property type="entry name" value="Bac_luciferase"/>
    <property type="match status" value="1"/>
</dbReference>
<accession>X0UIX9</accession>
<sequence length="266" mass="30067">AFPRSPLTVAQIAWDIQALSRGRLLLGLGTQVKGHNERRYSTPWPSPPGPRLREYILVLRAIWDSWQNKSRPNFRGKHYNYTLMTPFFDPGPIEHPHVAIHISAVNPYMCRLAGELCDGVRLHSFCTPKYLREVILPNMEAAAKKAGRSLKDIDISGGGFIITGEREEDVERQRQAIRAQIAFYGSTRTYKGVLDIHGWGETCLKLHRLAAAGKWAEMGQQISDEMLDQFTVTGTYDEIAARIEERWGGIVNRIAFAVPIRNQGDK</sequence>
<protein>
    <recommendedName>
        <fullName evidence="1">Luciferase-like domain-containing protein</fullName>
    </recommendedName>
</protein>
<evidence type="ECO:0000259" key="1">
    <source>
        <dbReference type="Pfam" id="PF00296"/>
    </source>
</evidence>
<dbReference type="GO" id="GO:0016705">
    <property type="term" value="F:oxidoreductase activity, acting on paired donors, with incorporation or reduction of molecular oxygen"/>
    <property type="evidence" value="ECO:0007669"/>
    <property type="project" value="InterPro"/>
</dbReference>
<dbReference type="InterPro" id="IPR050564">
    <property type="entry name" value="F420-G6PD/mer"/>
</dbReference>
<feature type="domain" description="Luciferase-like" evidence="1">
    <location>
        <begin position="3"/>
        <end position="245"/>
    </location>
</feature>
<dbReference type="EMBL" id="BARS01026355">
    <property type="protein sequence ID" value="GAG00328.1"/>
    <property type="molecule type" value="Genomic_DNA"/>
</dbReference>
<dbReference type="AlphaFoldDB" id="X0UIX9"/>
<dbReference type="PANTHER" id="PTHR43244">
    <property type="match status" value="1"/>
</dbReference>
<comment type="caution">
    <text evidence="2">The sequence shown here is derived from an EMBL/GenBank/DDBJ whole genome shotgun (WGS) entry which is preliminary data.</text>
</comment>
<dbReference type="CDD" id="cd01097">
    <property type="entry name" value="Tetrahydromethanopterin_reductase"/>
    <property type="match status" value="1"/>
</dbReference>
<dbReference type="InterPro" id="IPR036661">
    <property type="entry name" value="Luciferase-like_sf"/>
</dbReference>
<dbReference type="PANTHER" id="PTHR43244:SF2">
    <property type="entry name" value="CONSERVED HYPOTHETICAL ALANINE AND PROLINE-RICH PROTEIN"/>
    <property type="match status" value="1"/>
</dbReference>
<name>X0UIX9_9ZZZZ</name>
<feature type="non-terminal residue" evidence="2">
    <location>
        <position position="1"/>
    </location>
</feature>
<evidence type="ECO:0000313" key="2">
    <source>
        <dbReference type="EMBL" id="GAG00328.1"/>
    </source>
</evidence>
<dbReference type="NCBIfam" id="TIGR03617">
    <property type="entry name" value="F420_MSMEG_2256"/>
    <property type="match status" value="1"/>
</dbReference>
<dbReference type="Gene3D" id="3.20.20.30">
    <property type="entry name" value="Luciferase-like domain"/>
    <property type="match status" value="1"/>
</dbReference>
<dbReference type="SUPFAM" id="SSF51679">
    <property type="entry name" value="Bacterial luciferase-like"/>
    <property type="match status" value="1"/>
</dbReference>
<feature type="non-terminal residue" evidence="2">
    <location>
        <position position="266"/>
    </location>
</feature>
<proteinExistence type="predicted"/>
<dbReference type="InterPro" id="IPR011251">
    <property type="entry name" value="Luciferase-like_dom"/>
</dbReference>
<organism evidence="2">
    <name type="scientific">marine sediment metagenome</name>
    <dbReference type="NCBI Taxonomy" id="412755"/>
    <lineage>
        <taxon>unclassified sequences</taxon>
        <taxon>metagenomes</taxon>
        <taxon>ecological metagenomes</taxon>
    </lineage>
</organism>
<dbReference type="InterPro" id="IPR019919">
    <property type="entry name" value="Lucif-like_OxRdtase_MSMEG_2256"/>
</dbReference>
<gene>
    <name evidence="2" type="ORF">S01H1_41545</name>
</gene>
<reference evidence="2" key="1">
    <citation type="journal article" date="2014" name="Front. Microbiol.">
        <title>High frequency of phylogenetically diverse reductive dehalogenase-homologous genes in deep subseafloor sedimentary metagenomes.</title>
        <authorList>
            <person name="Kawai M."/>
            <person name="Futagami T."/>
            <person name="Toyoda A."/>
            <person name="Takaki Y."/>
            <person name="Nishi S."/>
            <person name="Hori S."/>
            <person name="Arai W."/>
            <person name="Tsubouchi T."/>
            <person name="Morono Y."/>
            <person name="Uchiyama I."/>
            <person name="Ito T."/>
            <person name="Fujiyama A."/>
            <person name="Inagaki F."/>
            <person name="Takami H."/>
        </authorList>
    </citation>
    <scope>NUCLEOTIDE SEQUENCE</scope>
    <source>
        <strain evidence="2">Expedition CK06-06</strain>
    </source>
</reference>